<feature type="transmembrane region" description="Helical" evidence="3">
    <location>
        <begin position="306"/>
        <end position="325"/>
    </location>
</feature>
<feature type="transmembrane region" description="Helical" evidence="3">
    <location>
        <begin position="239"/>
        <end position="262"/>
    </location>
</feature>
<feature type="transmembrane region" description="Helical" evidence="3">
    <location>
        <begin position="197"/>
        <end position="218"/>
    </location>
</feature>
<dbReference type="AlphaFoldDB" id="A0AAD9Z0C7"/>
<evidence type="ECO:0000313" key="6">
    <source>
        <dbReference type="Proteomes" id="UP001276659"/>
    </source>
</evidence>
<feature type="transmembrane region" description="Helical" evidence="3">
    <location>
        <begin position="79"/>
        <end position="101"/>
    </location>
</feature>
<dbReference type="InterPro" id="IPR011701">
    <property type="entry name" value="MFS"/>
</dbReference>
<dbReference type="PANTHER" id="PTHR11360:SF315">
    <property type="entry name" value="TRANSPORTER MCH2-RELATED"/>
    <property type="match status" value="1"/>
</dbReference>
<keyword evidence="3" id="KW-0472">Membrane</keyword>
<feature type="transmembrane region" description="Helical" evidence="3">
    <location>
        <begin position="166"/>
        <end position="185"/>
    </location>
</feature>
<keyword evidence="3" id="KW-1133">Transmembrane helix</keyword>
<dbReference type="SUPFAM" id="SSF103473">
    <property type="entry name" value="MFS general substrate transporter"/>
    <property type="match status" value="1"/>
</dbReference>
<dbReference type="PROSITE" id="PS50850">
    <property type="entry name" value="MFS"/>
    <property type="match status" value="1"/>
</dbReference>
<dbReference type="Pfam" id="PF07690">
    <property type="entry name" value="MFS_1"/>
    <property type="match status" value="1"/>
</dbReference>
<evidence type="ECO:0000256" key="1">
    <source>
        <dbReference type="ARBA" id="ARBA00004141"/>
    </source>
</evidence>
<evidence type="ECO:0000256" key="3">
    <source>
        <dbReference type="SAM" id="Phobius"/>
    </source>
</evidence>
<feature type="domain" description="Major facilitator superfamily (MFS) profile" evidence="4">
    <location>
        <begin position="240"/>
        <end position="431"/>
    </location>
</feature>
<proteinExistence type="inferred from homology"/>
<dbReference type="InterPro" id="IPR036259">
    <property type="entry name" value="MFS_trans_sf"/>
</dbReference>
<feature type="transmembrane region" description="Helical" evidence="3">
    <location>
        <begin position="133"/>
        <end position="154"/>
    </location>
</feature>
<keyword evidence="3" id="KW-0812">Transmembrane</keyword>
<dbReference type="PANTHER" id="PTHR11360">
    <property type="entry name" value="MONOCARBOXYLATE TRANSPORTER"/>
    <property type="match status" value="1"/>
</dbReference>
<dbReference type="InterPro" id="IPR020846">
    <property type="entry name" value="MFS_dom"/>
</dbReference>
<reference evidence="5" key="1">
    <citation type="submission" date="2022-11" db="EMBL/GenBank/DDBJ databases">
        <title>Chromosomal genome sequence assembly and mating type (MAT) locus characterization of the leprose asexual lichenized fungus Lepraria neglecta (Nyl.) Erichsen.</title>
        <authorList>
            <person name="Allen J.L."/>
            <person name="Pfeffer B."/>
        </authorList>
    </citation>
    <scope>NUCLEOTIDE SEQUENCE</scope>
    <source>
        <strain evidence="5">Allen 5258</strain>
    </source>
</reference>
<organism evidence="5 6">
    <name type="scientific">Lepraria neglecta</name>
    <dbReference type="NCBI Taxonomy" id="209136"/>
    <lineage>
        <taxon>Eukaryota</taxon>
        <taxon>Fungi</taxon>
        <taxon>Dikarya</taxon>
        <taxon>Ascomycota</taxon>
        <taxon>Pezizomycotina</taxon>
        <taxon>Lecanoromycetes</taxon>
        <taxon>OSLEUM clade</taxon>
        <taxon>Lecanoromycetidae</taxon>
        <taxon>Lecanorales</taxon>
        <taxon>Lecanorineae</taxon>
        <taxon>Stereocaulaceae</taxon>
        <taxon>Lepraria</taxon>
    </lineage>
</organism>
<feature type="transmembrane region" description="Helical" evidence="3">
    <location>
        <begin position="108"/>
        <end position="127"/>
    </location>
</feature>
<comment type="caution">
    <text evidence="5">The sequence shown here is derived from an EMBL/GenBank/DDBJ whole genome shotgun (WGS) entry which is preliminary data.</text>
</comment>
<protein>
    <recommendedName>
        <fullName evidence="4">Major facilitator superfamily (MFS) profile domain-containing protein</fullName>
    </recommendedName>
</protein>
<evidence type="ECO:0000259" key="4">
    <source>
        <dbReference type="PROSITE" id="PS50850"/>
    </source>
</evidence>
<gene>
    <name evidence="5" type="ORF">OEA41_005348</name>
</gene>
<accession>A0AAD9Z0C7</accession>
<comment type="similarity">
    <text evidence="2">Belongs to the major facilitator superfamily. Monocarboxylate porter (TC 2.A.1.13) family.</text>
</comment>
<dbReference type="Gene3D" id="1.20.1250.20">
    <property type="entry name" value="MFS general substrate transporter like domains"/>
    <property type="match status" value="2"/>
</dbReference>
<dbReference type="EMBL" id="JASNWA010000010">
    <property type="protein sequence ID" value="KAK3168900.1"/>
    <property type="molecule type" value="Genomic_DNA"/>
</dbReference>
<evidence type="ECO:0000256" key="2">
    <source>
        <dbReference type="ARBA" id="ARBA00006727"/>
    </source>
</evidence>
<dbReference type="GO" id="GO:0016020">
    <property type="term" value="C:membrane"/>
    <property type="evidence" value="ECO:0007669"/>
    <property type="project" value="UniProtKB-SubCell"/>
</dbReference>
<feature type="transmembrane region" description="Helical" evidence="3">
    <location>
        <begin position="38"/>
        <end position="67"/>
    </location>
</feature>
<comment type="subcellular location">
    <subcellularLocation>
        <location evidence="1">Membrane</location>
        <topology evidence="1">Multi-pass membrane protein</topology>
    </subcellularLocation>
</comment>
<feature type="transmembrane region" description="Helical" evidence="3">
    <location>
        <begin position="331"/>
        <end position="354"/>
    </location>
</feature>
<keyword evidence="6" id="KW-1185">Reference proteome</keyword>
<evidence type="ECO:0000313" key="5">
    <source>
        <dbReference type="EMBL" id="KAK3168900.1"/>
    </source>
</evidence>
<dbReference type="GO" id="GO:0022857">
    <property type="term" value="F:transmembrane transporter activity"/>
    <property type="evidence" value="ECO:0007669"/>
    <property type="project" value="InterPro"/>
</dbReference>
<dbReference type="Proteomes" id="UP001276659">
    <property type="component" value="Unassembled WGS sequence"/>
</dbReference>
<name>A0AAD9Z0C7_9LECA</name>
<feature type="transmembrane region" description="Helical" evidence="3">
    <location>
        <begin position="397"/>
        <end position="417"/>
    </location>
</feature>
<dbReference type="InterPro" id="IPR050327">
    <property type="entry name" value="Proton-linked_MCT"/>
</dbReference>
<sequence length="431" mass="46291">MSKGTEDANGTLSKDIIIEALSSPEAVPSPPPDGGYGWVVLLAYVGVNAFTWGVVASYGVYLAYYLANNVYSGASDIDFAFIGGLNFSSAMLVAPIVTIFARRCGTQIPMIIGAILISAGFISASFAHEIWQLFLSQGVLVGFGVGFVSIPSIATVPQWFDKKRSLANGIGSAGSGIGGLIFSFGTQAMIDSISLAWSLRITGIIVGIMNLIAALTIRNRNKAIKPPQRGFDTKLLRRYDVLLLLAWGFISMLGYTTLLFSLSDFARSIGLSVSQASSITAFLNLGTAIGRPLIGVVSDRYGRIETAGIITLVCGVTCFVIWLPARSYGVTIFFAIVVGAILGVFWMTAAPICVEVAGLAELPSMISLTWMSVVLPTTFSEVIALKLRRPGSDHEYLYPQIFAGLAYFVASGCMYELRRVNKKKKWRECCP</sequence>